<dbReference type="NCBIfam" id="NF004676">
    <property type="entry name" value="PRK06019.1-2"/>
    <property type="match status" value="1"/>
</dbReference>
<dbReference type="PROSITE" id="PS50975">
    <property type="entry name" value="ATP_GRASP"/>
    <property type="match status" value="1"/>
</dbReference>
<evidence type="ECO:0000259" key="7">
    <source>
        <dbReference type="PROSITE" id="PS50975"/>
    </source>
</evidence>
<feature type="binding site" evidence="5">
    <location>
        <begin position="271"/>
        <end position="272"/>
    </location>
    <ligand>
        <name>ATP</name>
        <dbReference type="ChEBI" id="CHEBI:30616"/>
    </ligand>
</feature>
<dbReference type="SUPFAM" id="SSF51246">
    <property type="entry name" value="Rudiment single hybrid motif"/>
    <property type="match status" value="1"/>
</dbReference>
<accession>A0A8J2Y4M4</accession>
<dbReference type="UniPathway" id="UPA00074">
    <property type="reaction ID" value="UER00942"/>
</dbReference>
<name>A0A8J2Y4M4_9PROT</name>
<dbReference type="Gene3D" id="3.40.50.20">
    <property type="match status" value="1"/>
</dbReference>
<reference evidence="8" key="1">
    <citation type="journal article" date="2014" name="Int. J. Syst. Evol. Microbiol.">
        <title>Complete genome sequence of Corynebacterium casei LMG S-19264T (=DSM 44701T), isolated from a smear-ripened cheese.</title>
        <authorList>
            <consortium name="US DOE Joint Genome Institute (JGI-PGF)"/>
            <person name="Walter F."/>
            <person name="Albersmeier A."/>
            <person name="Kalinowski J."/>
            <person name="Ruckert C."/>
        </authorList>
    </citation>
    <scope>NUCLEOTIDE SEQUENCE</scope>
    <source>
        <strain evidence="8">CGMCC 1.12921</strain>
    </source>
</reference>
<evidence type="ECO:0000313" key="9">
    <source>
        <dbReference type="Proteomes" id="UP000613582"/>
    </source>
</evidence>
<feature type="binding site" evidence="5">
    <location>
        <position position="151"/>
    </location>
    <ligand>
        <name>ATP</name>
        <dbReference type="ChEBI" id="CHEBI:30616"/>
    </ligand>
</feature>
<evidence type="ECO:0000313" key="8">
    <source>
        <dbReference type="EMBL" id="GGC97403.1"/>
    </source>
</evidence>
<dbReference type="EC" id="6.3.4.18" evidence="5 6"/>
<dbReference type="GO" id="GO:0046872">
    <property type="term" value="F:metal ion binding"/>
    <property type="evidence" value="ECO:0007669"/>
    <property type="project" value="InterPro"/>
</dbReference>
<evidence type="ECO:0000256" key="4">
    <source>
        <dbReference type="ARBA" id="ARBA00022840"/>
    </source>
</evidence>
<dbReference type="PANTHER" id="PTHR11609">
    <property type="entry name" value="PURINE BIOSYNTHESIS PROTEIN 6/7, PUR6/7"/>
    <property type="match status" value="1"/>
</dbReference>
<keyword evidence="2 5" id="KW-0547">Nucleotide-binding</keyword>
<evidence type="ECO:0000256" key="5">
    <source>
        <dbReference type="HAMAP-Rule" id="MF_01928"/>
    </source>
</evidence>
<dbReference type="SUPFAM" id="SSF56059">
    <property type="entry name" value="Glutathione synthetase ATP-binding domain-like"/>
    <property type="match status" value="1"/>
</dbReference>
<dbReference type="InterPro" id="IPR016185">
    <property type="entry name" value="PreATP-grasp_dom_sf"/>
</dbReference>
<dbReference type="Gene3D" id="3.30.470.20">
    <property type="entry name" value="ATP-grasp fold, B domain"/>
    <property type="match status" value="1"/>
</dbReference>
<evidence type="ECO:0000256" key="6">
    <source>
        <dbReference type="RuleBase" id="RU361200"/>
    </source>
</evidence>
<protein>
    <recommendedName>
        <fullName evidence="5 6">N5-carboxyaminoimidazole ribonucleotide synthase</fullName>
        <shortName evidence="5 6">N5-CAIR synthase</shortName>
        <ecNumber evidence="5 6">6.3.4.18</ecNumber>
    </recommendedName>
    <alternativeName>
        <fullName evidence="5 6">5-(carboxyamino)imidazole ribonucleotide synthetase</fullName>
    </alternativeName>
</protein>
<dbReference type="InterPro" id="IPR003135">
    <property type="entry name" value="ATP-grasp_carboxylate-amine"/>
</dbReference>
<comment type="subunit">
    <text evidence="5 6">Homodimer.</text>
</comment>
<comment type="pathway">
    <text evidence="5 6">Purine metabolism; IMP biosynthesis via de novo pathway; 5-amino-1-(5-phospho-D-ribosyl)imidazole-4-carboxylate from 5-amino-1-(5-phospho-D-ribosyl)imidazole (N5-CAIR route): step 1/2.</text>
</comment>
<dbReference type="GO" id="GO:0005524">
    <property type="term" value="F:ATP binding"/>
    <property type="evidence" value="ECO:0007669"/>
    <property type="project" value="UniProtKB-UniRule"/>
</dbReference>
<keyword evidence="1 5" id="KW-0436">Ligase</keyword>
<dbReference type="InterPro" id="IPR040686">
    <property type="entry name" value="PurK_C"/>
</dbReference>
<keyword evidence="9" id="KW-1185">Reference proteome</keyword>
<dbReference type="Gene3D" id="3.30.1490.20">
    <property type="entry name" value="ATP-grasp fold, A domain"/>
    <property type="match status" value="1"/>
</dbReference>
<comment type="function">
    <text evidence="5">Catalyzes the ATP-dependent conversion of 5-aminoimidazole ribonucleotide (AIR) and HCO(3)(-) to N5-carboxyaminoimidazole ribonucleotide (N5-CAIR).</text>
</comment>
<dbReference type="GO" id="GO:0005829">
    <property type="term" value="C:cytosol"/>
    <property type="evidence" value="ECO:0007669"/>
    <property type="project" value="TreeGrafter"/>
</dbReference>
<feature type="domain" description="ATP-grasp" evidence="7">
    <location>
        <begin position="115"/>
        <end position="301"/>
    </location>
</feature>
<feature type="binding site" evidence="5">
    <location>
        <begin position="156"/>
        <end position="162"/>
    </location>
    <ligand>
        <name>ATP</name>
        <dbReference type="ChEBI" id="CHEBI:30616"/>
    </ligand>
</feature>
<comment type="function">
    <text evidence="6">Catalyzes the ATP-dependent conversion of 5-aminoimidazole ribonucleotide (AIR) and HCO(3)- to N5-carboxyaminoimidazole ribonucleotide (N5-CAIR).</text>
</comment>
<dbReference type="SUPFAM" id="SSF52440">
    <property type="entry name" value="PreATP-grasp domain"/>
    <property type="match status" value="1"/>
</dbReference>
<feature type="binding site" evidence="5">
    <location>
        <position position="111"/>
    </location>
    <ligand>
        <name>ATP</name>
        <dbReference type="ChEBI" id="CHEBI:30616"/>
    </ligand>
</feature>
<dbReference type="HAMAP" id="MF_01928">
    <property type="entry name" value="PurK"/>
    <property type="match status" value="1"/>
</dbReference>
<comment type="catalytic activity">
    <reaction evidence="5 6">
        <text>5-amino-1-(5-phospho-beta-D-ribosyl)imidazole + hydrogencarbonate + ATP = 5-carboxyamino-1-(5-phospho-D-ribosyl)imidazole + ADP + phosphate + 2 H(+)</text>
        <dbReference type="Rhea" id="RHEA:19317"/>
        <dbReference type="ChEBI" id="CHEBI:15378"/>
        <dbReference type="ChEBI" id="CHEBI:17544"/>
        <dbReference type="ChEBI" id="CHEBI:30616"/>
        <dbReference type="ChEBI" id="CHEBI:43474"/>
        <dbReference type="ChEBI" id="CHEBI:58730"/>
        <dbReference type="ChEBI" id="CHEBI:137981"/>
        <dbReference type="ChEBI" id="CHEBI:456216"/>
        <dbReference type="EC" id="6.3.4.18"/>
    </reaction>
</comment>
<gene>
    <name evidence="5 6 8" type="primary">purK</name>
    <name evidence="8" type="ORF">GCM10011342_02900</name>
</gene>
<evidence type="ECO:0000256" key="2">
    <source>
        <dbReference type="ARBA" id="ARBA00022741"/>
    </source>
</evidence>
<reference evidence="8" key="2">
    <citation type="submission" date="2020-09" db="EMBL/GenBank/DDBJ databases">
        <authorList>
            <person name="Sun Q."/>
            <person name="Zhou Y."/>
        </authorList>
    </citation>
    <scope>NUCLEOTIDE SEQUENCE</scope>
    <source>
        <strain evidence="8">CGMCC 1.12921</strain>
    </source>
</reference>
<evidence type="ECO:0000256" key="3">
    <source>
        <dbReference type="ARBA" id="ARBA00022755"/>
    </source>
</evidence>
<dbReference type="RefSeq" id="WP_188159519.1">
    <property type="nucleotide sequence ID" value="NZ_BMGH01000001.1"/>
</dbReference>
<comment type="caution">
    <text evidence="8">The sequence shown here is derived from an EMBL/GenBank/DDBJ whole genome shotgun (WGS) entry which is preliminary data.</text>
</comment>
<dbReference type="Proteomes" id="UP000613582">
    <property type="component" value="Unassembled WGS sequence"/>
</dbReference>
<dbReference type="InterPro" id="IPR005875">
    <property type="entry name" value="PurK"/>
</dbReference>
<dbReference type="GO" id="GO:0034028">
    <property type="term" value="F:5-(carboxyamino)imidazole ribonucleotide synthase activity"/>
    <property type="evidence" value="ECO:0007669"/>
    <property type="project" value="UniProtKB-UniRule"/>
</dbReference>
<feature type="binding site" evidence="5">
    <location>
        <begin position="186"/>
        <end position="189"/>
    </location>
    <ligand>
        <name>ATP</name>
        <dbReference type="ChEBI" id="CHEBI:30616"/>
    </ligand>
</feature>
<keyword evidence="4 5" id="KW-0067">ATP-binding</keyword>
<dbReference type="InterPro" id="IPR011054">
    <property type="entry name" value="Rudment_hybrid_motif"/>
</dbReference>
<dbReference type="EMBL" id="BMGH01000001">
    <property type="protein sequence ID" value="GGC97403.1"/>
    <property type="molecule type" value="Genomic_DNA"/>
</dbReference>
<dbReference type="Pfam" id="PF02222">
    <property type="entry name" value="ATP-grasp"/>
    <property type="match status" value="1"/>
</dbReference>
<dbReference type="NCBIfam" id="NF004679">
    <property type="entry name" value="PRK06019.1-5"/>
    <property type="match status" value="1"/>
</dbReference>
<dbReference type="NCBIfam" id="NF004675">
    <property type="entry name" value="PRK06019.1-1"/>
    <property type="match status" value="1"/>
</dbReference>
<dbReference type="InterPro" id="IPR054350">
    <property type="entry name" value="PurT/PurK_preATP-grasp"/>
</dbReference>
<dbReference type="AlphaFoldDB" id="A0A8J2Y4M4"/>
<dbReference type="Pfam" id="PF22660">
    <property type="entry name" value="RS_preATP-grasp-like"/>
    <property type="match status" value="1"/>
</dbReference>
<dbReference type="NCBIfam" id="TIGR01161">
    <property type="entry name" value="purK"/>
    <property type="match status" value="1"/>
</dbReference>
<evidence type="ECO:0000256" key="1">
    <source>
        <dbReference type="ARBA" id="ARBA00022598"/>
    </source>
</evidence>
<feature type="binding site" evidence="5">
    <location>
        <position position="217"/>
    </location>
    <ligand>
        <name>ATP</name>
        <dbReference type="ChEBI" id="CHEBI:30616"/>
    </ligand>
</feature>
<dbReference type="FunFam" id="3.40.50.20:FF:000016">
    <property type="entry name" value="N5-carboxyaminoimidazole ribonucleotide synthase"/>
    <property type="match status" value="1"/>
</dbReference>
<dbReference type="InterPro" id="IPR011761">
    <property type="entry name" value="ATP-grasp"/>
</dbReference>
<dbReference type="PANTHER" id="PTHR11609:SF5">
    <property type="entry name" value="PHOSPHORIBOSYLAMINOIMIDAZOLE CARBOXYLASE"/>
    <property type="match status" value="1"/>
</dbReference>
<proteinExistence type="inferred from homology"/>
<dbReference type="Pfam" id="PF17769">
    <property type="entry name" value="PurK_C"/>
    <property type="match status" value="1"/>
</dbReference>
<dbReference type="GO" id="GO:0006189">
    <property type="term" value="P:'de novo' IMP biosynthetic process"/>
    <property type="evidence" value="ECO:0007669"/>
    <property type="project" value="UniProtKB-UniRule"/>
</dbReference>
<sequence length="362" mass="38904">MSTTPAPLPPGSTIGILGGGQLGRMLAVAATKLGFHVHIYCPDEKSPAAEVARDFTRAGYDDDAALEKFAASVDVVTYEFENVPASAAEAVARTGTPLRPGARALEVSQDRLTEKKFLKGLGIDTAPFMPVASEAALGLAVEVAGIPAILKTRRFGYDGKGQAVIHDEDEVADAYAALKGAPAIMEGFVPFEREISVIAARGLDGIMMAYDPAENVHRDGILRTSTVPAGISGETRDRATDIACDILTALDYVGVIGVEFFVEKSGHLRVNEMAPRVHNSGHWTVEACHVSQFEQHIRAIAGWPLADPTRHSDCLMENLIGNDVDGWQRIGGERDCYLTLYGKKEARDGRKMGHVTRLKPRA</sequence>
<dbReference type="FunFam" id="3.30.1490.20:FF:000015">
    <property type="entry name" value="N5-carboxyaminoimidazole ribonucleotide synthase"/>
    <property type="match status" value="1"/>
</dbReference>
<dbReference type="InterPro" id="IPR013815">
    <property type="entry name" value="ATP_grasp_subdomain_1"/>
</dbReference>
<feature type="binding site" evidence="5">
    <location>
        <position position="194"/>
    </location>
    <ligand>
        <name>ATP</name>
        <dbReference type="ChEBI" id="CHEBI:30616"/>
    </ligand>
</feature>
<comment type="similarity">
    <text evidence="5 6">Belongs to the PurK/PurT family.</text>
</comment>
<organism evidence="8 9">
    <name type="scientific">Aquisalinus flavus</name>
    <dbReference type="NCBI Taxonomy" id="1526572"/>
    <lineage>
        <taxon>Bacteria</taxon>
        <taxon>Pseudomonadati</taxon>
        <taxon>Pseudomonadota</taxon>
        <taxon>Alphaproteobacteria</taxon>
        <taxon>Parvularculales</taxon>
        <taxon>Parvularculaceae</taxon>
        <taxon>Aquisalinus</taxon>
    </lineage>
</organism>
<dbReference type="GO" id="GO:0004638">
    <property type="term" value="F:phosphoribosylaminoimidazole carboxylase activity"/>
    <property type="evidence" value="ECO:0007669"/>
    <property type="project" value="InterPro"/>
</dbReference>
<keyword evidence="3 5" id="KW-0658">Purine biosynthesis</keyword>